<reference evidence="1 2" key="1">
    <citation type="submission" date="2014-04" db="EMBL/GenBank/DDBJ databases">
        <authorList>
            <consortium name="International Citrus Genome Consortium"/>
            <person name="Gmitter F."/>
            <person name="Chen C."/>
            <person name="Farmerie W."/>
            <person name="Harkins T."/>
            <person name="Desany B."/>
            <person name="Mohiuddin M."/>
            <person name="Kodira C."/>
            <person name="Borodovsky M."/>
            <person name="Lomsadze A."/>
            <person name="Burns P."/>
            <person name="Jenkins J."/>
            <person name="Prochnik S."/>
            <person name="Shu S."/>
            <person name="Chapman J."/>
            <person name="Pitluck S."/>
            <person name="Schmutz J."/>
            <person name="Rokhsar D."/>
        </authorList>
    </citation>
    <scope>NUCLEOTIDE SEQUENCE</scope>
</reference>
<sequence length="26" mass="3365">MYSIAFKSTFFHKPEIYFYLWHCYEL</sequence>
<evidence type="ECO:0000313" key="1">
    <source>
        <dbReference type="EMBL" id="KDO51236.1"/>
    </source>
</evidence>
<feature type="non-terminal residue" evidence="1">
    <location>
        <position position="26"/>
    </location>
</feature>
<proteinExistence type="predicted"/>
<keyword evidence="2" id="KW-1185">Reference proteome</keyword>
<evidence type="ECO:0000313" key="2">
    <source>
        <dbReference type="Proteomes" id="UP000027120"/>
    </source>
</evidence>
<gene>
    <name evidence="1" type="ORF">CISIN_1g0114101mg</name>
</gene>
<name>A0A067EK06_CITSI</name>
<dbReference type="Proteomes" id="UP000027120">
    <property type="component" value="Unassembled WGS sequence"/>
</dbReference>
<protein>
    <submittedName>
        <fullName evidence="1">Uncharacterized protein</fullName>
    </submittedName>
</protein>
<dbReference type="AlphaFoldDB" id="A0A067EK06"/>
<accession>A0A067EK06</accession>
<organism evidence="1 2">
    <name type="scientific">Citrus sinensis</name>
    <name type="common">Sweet orange</name>
    <name type="synonym">Citrus aurantium var. sinensis</name>
    <dbReference type="NCBI Taxonomy" id="2711"/>
    <lineage>
        <taxon>Eukaryota</taxon>
        <taxon>Viridiplantae</taxon>
        <taxon>Streptophyta</taxon>
        <taxon>Embryophyta</taxon>
        <taxon>Tracheophyta</taxon>
        <taxon>Spermatophyta</taxon>
        <taxon>Magnoliopsida</taxon>
        <taxon>eudicotyledons</taxon>
        <taxon>Gunneridae</taxon>
        <taxon>Pentapetalae</taxon>
        <taxon>rosids</taxon>
        <taxon>malvids</taxon>
        <taxon>Sapindales</taxon>
        <taxon>Rutaceae</taxon>
        <taxon>Aurantioideae</taxon>
        <taxon>Citrus</taxon>
    </lineage>
</organism>
<dbReference type="EMBL" id="KK785060">
    <property type="protein sequence ID" value="KDO51236.1"/>
    <property type="molecule type" value="Genomic_DNA"/>
</dbReference>